<accession>A0A2D0NGJ8</accession>
<dbReference type="AlphaFoldDB" id="A0A2D0NGJ8"/>
<protein>
    <submittedName>
        <fullName evidence="1">Uncharacterized protein</fullName>
    </submittedName>
</protein>
<gene>
    <name evidence="1" type="ORF">CRP01_05805</name>
</gene>
<evidence type="ECO:0000313" key="1">
    <source>
        <dbReference type="EMBL" id="PHN07615.1"/>
    </source>
</evidence>
<dbReference type="RefSeq" id="WP_099149063.1">
    <property type="nucleotide sequence ID" value="NZ_PDUD01000009.1"/>
</dbReference>
<name>A0A2D0NGJ8_FLAN2</name>
<dbReference type="EMBL" id="PDUD01000009">
    <property type="protein sequence ID" value="PHN07615.1"/>
    <property type="molecule type" value="Genomic_DNA"/>
</dbReference>
<proteinExistence type="predicted"/>
<keyword evidence="2" id="KW-1185">Reference proteome</keyword>
<organism evidence="1 2">
    <name type="scientific">Flavilitoribacter nigricans (strain ATCC 23147 / DSM 23189 / NBRC 102662 / NCIMB 1420 / SS-2)</name>
    <name type="common">Lewinella nigricans</name>
    <dbReference type="NCBI Taxonomy" id="1122177"/>
    <lineage>
        <taxon>Bacteria</taxon>
        <taxon>Pseudomonadati</taxon>
        <taxon>Bacteroidota</taxon>
        <taxon>Saprospiria</taxon>
        <taxon>Saprospirales</taxon>
        <taxon>Lewinellaceae</taxon>
        <taxon>Flavilitoribacter</taxon>
    </lineage>
</organism>
<comment type="caution">
    <text evidence="1">The sequence shown here is derived from an EMBL/GenBank/DDBJ whole genome shotgun (WGS) entry which is preliminary data.</text>
</comment>
<evidence type="ECO:0000313" key="2">
    <source>
        <dbReference type="Proteomes" id="UP000223913"/>
    </source>
</evidence>
<dbReference type="Proteomes" id="UP000223913">
    <property type="component" value="Unassembled WGS sequence"/>
</dbReference>
<sequence>MSRLFASKFVRLIKTFPPEEIRAFEQWLHSPWCNSNKNLIRLFQQFKKYYPDFLPDRKLTKAQLFRQILPEGKFSDRRLNNLLSEGYRAAERFLVAQRFDMDSEAAQNLLADEFQERGLDDWFTKIAKREITDLEEHPTKEWKDHLSLYNWYRQIYHSSDSQTRMQAGNPTIHAMEGELDLLYALEKAAILNEKMSRQQVLRDESYEITSAISNWEALVQGICHPSIALYRLRFTYLGKDLWTVYQELHPQVVQQLPQLNAKEQKIHLLSLLNDSIRLVKSGHLDIVDLLPLYQLGLATGVLLNRGKLSRSTYTQIVMISNTKGDFAYTERFIDDYSGKLSEKGREDSQHWARAHTAYWRKDLEECLTILQGYTFKILYFQLITRSLQAQVLFDLYLMDDSYQFLLFNFLDTFEKWLQREKMLSQTNKISFLRFVQKCRTLATAYGAVDFQREIVAQLLSDQEYIQALNWLKKKQQEVLTIRSEK</sequence>
<reference evidence="1 2" key="1">
    <citation type="submission" date="2017-10" db="EMBL/GenBank/DDBJ databases">
        <title>The draft genome sequence of Lewinella nigricans NBRC 102662.</title>
        <authorList>
            <person name="Wang K."/>
        </authorList>
    </citation>
    <scope>NUCLEOTIDE SEQUENCE [LARGE SCALE GENOMIC DNA]</scope>
    <source>
        <strain evidence="1 2">NBRC 102662</strain>
    </source>
</reference>